<feature type="compositionally biased region" description="Low complexity" evidence="1">
    <location>
        <begin position="42"/>
        <end position="58"/>
    </location>
</feature>
<organism evidence="2 3">
    <name type="scientific">Romanomermis culicivorax</name>
    <name type="common">Nematode worm</name>
    <dbReference type="NCBI Taxonomy" id="13658"/>
    <lineage>
        <taxon>Eukaryota</taxon>
        <taxon>Metazoa</taxon>
        <taxon>Ecdysozoa</taxon>
        <taxon>Nematoda</taxon>
        <taxon>Enoplea</taxon>
        <taxon>Dorylaimia</taxon>
        <taxon>Mermithida</taxon>
        <taxon>Mermithoidea</taxon>
        <taxon>Mermithidae</taxon>
        <taxon>Romanomermis</taxon>
    </lineage>
</organism>
<feature type="region of interest" description="Disordered" evidence="1">
    <location>
        <begin position="38"/>
        <end position="63"/>
    </location>
</feature>
<dbReference type="AlphaFoldDB" id="A0A915IYX1"/>
<evidence type="ECO:0000313" key="2">
    <source>
        <dbReference type="Proteomes" id="UP000887565"/>
    </source>
</evidence>
<protein>
    <submittedName>
        <fullName evidence="3">Uncharacterized protein</fullName>
    </submittedName>
</protein>
<name>A0A915IYX1_ROMCU</name>
<evidence type="ECO:0000313" key="3">
    <source>
        <dbReference type="WBParaSite" id="nRc.2.0.1.t18631-RA"/>
    </source>
</evidence>
<keyword evidence="2" id="KW-1185">Reference proteome</keyword>
<dbReference type="WBParaSite" id="nRc.2.0.1.t18631-RA">
    <property type="protein sequence ID" value="nRc.2.0.1.t18631-RA"/>
    <property type="gene ID" value="nRc.2.0.1.g18631"/>
</dbReference>
<sequence>MDYISPLHCDAKIQRHIEALKNPSKEVFEALLLPPPPMDVEPATSSSTLLPPTATSQPPMAPTSATTITVTHTMSLLPMALTSSQSTTQAQPQLVMMTRPVLWVAPPTSTMHLFEPQLPSEAT</sequence>
<accession>A0A915IYX1</accession>
<proteinExistence type="predicted"/>
<evidence type="ECO:0000256" key="1">
    <source>
        <dbReference type="SAM" id="MobiDB-lite"/>
    </source>
</evidence>
<dbReference type="Proteomes" id="UP000887565">
    <property type="component" value="Unplaced"/>
</dbReference>
<reference evidence="3" key="1">
    <citation type="submission" date="2022-11" db="UniProtKB">
        <authorList>
            <consortium name="WormBaseParasite"/>
        </authorList>
    </citation>
    <scope>IDENTIFICATION</scope>
</reference>